<keyword evidence="1" id="KW-0175">Coiled coil</keyword>
<dbReference type="EMBL" id="JACGWK010000015">
    <property type="protein sequence ID" value="KAL0314447.1"/>
    <property type="molecule type" value="Genomic_DNA"/>
</dbReference>
<comment type="caution">
    <text evidence="2">The sequence shown here is derived from an EMBL/GenBank/DDBJ whole genome shotgun (WGS) entry which is preliminary data.</text>
</comment>
<dbReference type="GO" id="GO:0048367">
    <property type="term" value="P:shoot system development"/>
    <property type="evidence" value="ECO:0007669"/>
    <property type="project" value="InterPro"/>
</dbReference>
<reference evidence="2" key="1">
    <citation type="submission" date="2020-06" db="EMBL/GenBank/DDBJ databases">
        <authorList>
            <person name="Li T."/>
            <person name="Hu X."/>
            <person name="Zhang T."/>
            <person name="Song X."/>
            <person name="Zhang H."/>
            <person name="Dai N."/>
            <person name="Sheng W."/>
            <person name="Hou X."/>
            <person name="Wei L."/>
        </authorList>
    </citation>
    <scope>NUCLEOTIDE SEQUENCE</scope>
    <source>
        <strain evidence="2">G01</strain>
        <tissue evidence="2">Leaf</tissue>
    </source>
</reference>
<evidence type="ECO:0000313" key="2">
    <source>
        <dbReference type="EMBL" id="KAL0314447.1"/>
    </source>
</evidence>
<reference evidence="2" key="2">
    <citation type="journal article" date="2024" name="Plant">
        <title>Genomic evolution and insights into agronomic trait innovations of Sesamum species.</title>
        <authorList>
            <person name="Miao H."/>
            <person name="Wang L."/>
            <person name="Qu L."/>
            <person name="Liu H."/>
            <person name="Sun Y."/>
            <person name="Le M."/>
            <person name="Wang Q."/>
            <person name="Wei S."/>
            <person name="Zheng Y."/>
            <person name="Lin W."/>
            <person name="Duan Y."/>
            <person name="Cao H."/>
            <person name="Xiong S."/>
            <person name="Wang X."/>
            <person name="Wei L."/>
            <person name="Li C."/>
            <person name="Ma Q."/>
            <person name="Ju M."/>
            <person name="Zhao R."/>
            <person name="Li G."/>
            <person name="Mu C."/>
            <person name="Tian Q."/>
            <person name="Mei H."/>
            <person name="Zhang T."/>
            <person name="Gao T."/>
            <person name="Zhang H."/>
        </authorList>
    </citation>
    <scope>NUCLEOTIDE SEQUENCE</scope>
    <source>
        <strain evidence="2">G01</strain>
    </source>
</reference>
<proteinExistence type="predicted"/>
<dbReference type="PANTHER" id="PTHR33070:SF129">
    <property type="entry name" value="DUF241 DOMAIN PROTEIN"/>
    <property type="match status" value="1"/>
</dbReference>
<dbReference type="Pfam" id="PF03087">
    <property type="entry name" value="BPS1"/>
    <property type="match status" value="1"/>
</dbReference>
<feature type="coiled-coil region" evidence="1">
    <location>
        <begin position="208"/>
        <end position="235"/>
    </location>
</feature>
<gene>
    <name evidence="2" type="ORF">Sangu_2289100</name>
</gene>
<evidence type="ECO:0000256" key="1">
    <source>
        <dbReference type="SAM" id="Coils"/>
    </source>
</evidence>
<organism evidence="2">
    <name type="scientific">Sesamum angustifolium</name>
    <dbReference type="NCBI Taxonomy" id="2727405"/>
    <lineage>
        <taxon>Eukaryota</taxon>
        <taxon>Viridiplantae</taxon>
        <taxon>Streptophyta</taxon>
        <taxon>Embryophyta</taxon>
        <taxon>Tracheophyta</taxon>
        <taxon>Spermatophyta</taxon>
        <taxon>Magnoliopsida</taxon>
        <taxon>eudicotyledons</taxon>
        <taxon>Gunneridae</taxon>
        <taxon>Pentapetalae</taxon>
        <taxon>asterids</taxon>
        <taxon>lamiids</taxon>
        <taxon>Lamiales</taxon>
        <taxon>Pedaliaceae</taxon>
        <taxon>Sesamum</taxon>
    </lineage>
</organism>
<dbReference type="PANTHER" id="PTHR33070">
    <property type="entry name" value="OS06G0725500 PROTEIN"/>
    <property type="match status" value="1"/>
</dbReference>
<name>A0AAW2L546_9LAMI</name>
<protein>
    <submittedName>
        <fullName evidence="2">Uncharacterized protein</fullName>
    </submittedName>
</protein>
<dbReference type="AlphaFoldDB" id="A0AAW2L546"/>
<dbReference type="InterPro" id="IPR004320">
    <property type="entry name" value="BPS1_pln"/>
</dbReference>
<dbReference type="GO" id="GO:0048364">
    <property type="term" value="P:root development"/>
    <property type="evidence" value="ECO:0007669"/>
    <property type="project" value="InterPro"/>
</dbReference>
<sequence length="249" mass="28119">MVSSTQTSSQDSNSTFSLKELFENKMANLHVRSNSLPSKSHPIVNDVEDQLCRLRSSEGTSTSATSVTANLASLRDLHEGETEVKLPQQMTSMLMTSRKKINKMVKKFIKNFKNFDQNCTQFLKEDSDVKAIAGMLKETEAFDFSVLNSLLTILSGEKGRSKIRSWSFLSKFTQTSRVHSERDQECGAEELCLLNLHKLGKNMDITAVEDVLKQLKASEMTIQELEEELESFFRSLVKTRVSLLNALNH</sequence>
<accession>A0AAW2L546</accession>